<evidence type="ECO:0000256" key="3">
    <source>
        <dbReference type="ARBA" id="ARBA00022989"/>
    </source>
</evidence>
<dbReference type="EMBL" id="JADIXZ010000001">
    <property type="protein sequence ID" value="MBK6299521.1"/>
    <property type="molecule type" value="Genomic_DNA"/>
</dbReference>
<evidence type="ECO:0000313" key="8">
    <source>
        <dbReference type="Proteomes" id="UP000718281"/>
    </source>
</evidence>
<dbReference type="AlphaFoldDB" id="A0A934X1Y6"/>
<evidence type="ECO:0000256" key="2">
    <source>
        <dbReference type="ARBA" id="ARBA00022692"/>
    </source>
</evidence>
<reference evidence="7 8" key="1">
    <citation type="submission" date="2020-10" db="EMBL/GenBank/DDBJ databases">
        <title>Connecting structure to function with the recovery of over 1000 high-quality activated sludge metagenome-assembled genomes encoding full-length rRNA genes using long-read sequencing.</title>
        <authorList>
            <person name="Singleton C.M."/>
            <person name="Petriglieri F."/>
            <person name="Kristensen J.M."/>
            <person name="Kirkegaard R.H."/>
            <person name="Michaelsen T.Y."/>
            <person name="Andersen M.H."/>
            <person name="Karst S.M."/>
            <person name="Dueholm M.S."/>
            <person name="Nielsen P.H."/>
            <person name="Albertsen M."/>
        </authorList>
    </citation>
    <scope>NUCLEOTIDE SEQUENCE [LARGE SCALE GENOMIC DNA]</scope>
    <source>
        <strain evidence="7">AalE_18-Q3-R2-46_BAT3C.188</strain>
    </source>
</reference>
<comment type="caution">
    <text evidence="7">The sequence shown here is derived from an EMBL/GenBank/DDBJ whole genome shotgun (WGS) entry which is preliminary data.</text>
</comment>
<dbReference type="InterPro" id="IPR010432">
    <property type="entry name" value="RDD"/>
</dbReference>
<feature type="transmembrane region" description="Helical" evidence="5">
    <location>
        <begin position="119"/>
        <end position="139"/>
    </location>
</feature>
<gene>
    <name evidence="7" type="ORF">IPF40_00220</name>
</gene>
<evidence type="ECO:0000256" key="4">
    <source>
        <dbReference type="ARBA" id="ARBA00023136"/>
    </source>
</evidence>
<dbReference type="PANTHER" id="PTHR38480:SF1">
    <property type="entry name" value="SLR0254 PROTEIN"/>
    <property type="match status" value="1"/>
</dbReference>
<dbReference type="Pfam" id="PF06271">
    <property type="entry name" value="RDD"/>
    <property type="match status" value="1"/>
</dbReference>
<proteinExistence type="predicted"/>
<name>A0A934X1Y6_9MICO</name>
<dbReference type="Proteomes" id="UP000718281">
    <property type="component" value="Unassembled WGS sequence"/>
</dbReference>
<feature type="domain" description="RDD" evidence="6">
    <location>
        <begin position="25"/>
        <end position="152"/>
    </location>
</feature>
<feature type="transmembrane region" description="Helical" evidence="5">
    <location>
        <begin position="62"/>
        <end position="82"/>
    </location>
</feature>
<accession>A0A934X1Y6</accession>
<keyword evidence="4 5" id="KW-0472">Membrane</keyword>
<protein>
    <submittedName>
        <fullName evidence="7">RDD family protein</fullName>
    </submittedName>
</protein>
<sequence length="278" mass="29521">MIATIGVTEDDLVTGEAVALDLPPASVGLRILAGVLDLIIVQVLTYVVFVAGALLSNQLDGALGASILVLLTVACLVGYPTAMLTLTRGKTVGKLAAGLRVVRDDAGPITFRHALTRSLVGVIEVFAFYGIPAVIASIINPRGKRLGDMAAGTYVVRERTRASLPPPVPMPPHLAVWAASADIAQLPDRLAADVRTFLPAAFGMDPNAREELGRALLAEVMEFVSPLPPPGNHPEYILAAVVADRRRRDLGRLMRDATLRDRLIPPDPLVTQPSGMPR</sequence>
<feature type="transmembrane region" description="Helical" evidence="5">
    <location>
        <begin position="31"/>
        <end position="55"/>
    </location>
</feature>
<organism evidence="7 8">
    <name type="scientific">Candidatus Phosphoribacter hodrii</name>
    <dbReference type="NCBI Taxonomy" id="2953743"/>
    <lineage>
        <taxon>Bacteria</taxon>
        <taxon>Bacillati</taxon>
        <taxon>Actinomycetota</taxon>
        <taxon>Actinomycetes</taxon>
        <taxon>Micrococcales</taxon>
        <taxon>Dermatophilaceae</taxon>
        <taxon>Candidatus Phosphoribacter</taxon>
    </lineage>
</organism>
<dbReference type="GO" id="GO:0016020">
    <property type="term" value="C:membrane"/>
    <property type="evidence" value="ECO:0007669"/>
    <property type="project" value="UniProtKB-SubCell"/>
</dbReference>
<keyword evidence="2 5" id="KW-0812">Transmembrane</keyword>
<comment type="subcellular location">
    <subcellularLocation>
        <location evidence="1">Membrane</location>
        <topology evidence="1">Multi-pass membrane protein</topology>
    </subcellularLocation>
</comment>
<evidence type="ECO:0000256" key="1">
    <source>
        <dbReference type="ARBA" id="ARBA00004141"/>
    </source>
</evidence>
<evidence type="ECO:0000313" key="7">
    <source>
        <dbReference type="EMBL" id="MBK6299521.1"/>
    </source>
</evidence>
<evidence type="ECO:0000259" key="6">
    <source>
        <dbReference type="Pfam" id="PF06271"/>
    </source>
</evidence>
<evidence type="ECO:0000256" key="5">
    <source>
        <dbReference type="SAM" id="Phobius"/>
    </source>
</evidence>
<keyword evidence="3 5" id="KW-1133">Transmembrane helix</keyword>
<dbReference type="PANTHER" id="PTHR38480">
    <property type="entry name" value="SLR0254 PROTEIN"/>
    <property type="match status" value="1"/>
</dbReference>